<gene>
    <name evidence="3" type="ORF">BRAN1462_LOCUS3733</name>
</gene>
<dbReference type="AlphaFoldDB" id="A0A6U8UAN3"/>
<evidence type="ECO:0000256" key="1">
    <source>
        <dbReference type="ARBA" id="ARBA00006484"/>
    </source>
</evidence>
<evidence type="ECO:0000256" key="2">
    <source>
        <dbReference type="ARBA" id="ARBA00023002"/>
    </source>
</evidence>
<dbReference type="PROSITE" id="PS00061">
    <property type="entry name" value="ADH_SHORT"/>
    <property type="match status" value="1"/>
</dbReference>
<keyword evidence="2" id="KW-0560">Oxidoreductase</keyword>
<dbReference type="PRINTS" id="PR00081">
    <property type="entry name" value="GDHRDH"/>
</dbReference>
<dbReference type="CDD" id="cd05233">
    <property type="entry name" value="SDR_c"/>
    <property type="match status" value="1"/>
</dbReference>
<dbReference type="PANTHER" id="PTHR43008">
    <property type="entry name" value="BENZIL REDUCTASE"/>
    <property type="match status" value="1"/>
</dbReference>
<reference evidence="3" key="1">
    <citation type="submission" date="2021-01" db="EMBL/GenBank/DDBJ databases">
        <authorList>
            <person name="Corre E."/>
            <person name="Pelletier E."/>
            <person name="Niang G."/>
            <person name="Scheremetjew M."/>
            <person name="Finn R."/>
            <person name="Kale V."/>
            <person name="Holt S."/>
            <person name="Cochrane G."/>
            <person name="Meng A."/>
            <person name="Brown T."/>
            <person name="Cohen L."/>
        </authorList>
    </citation>
    <scope>NUCLEOTIDE SEQUENCE</scope>
    <source>
        <strain evidence="3">RCC3387</strain>
    </source>
</reference>
<accession>A0A6U8UAN3</accession>
<dbReference type="Pfam" id="PF00106">
    <property type="entry name" value="adh_short"/>
    <property type="match status" value="1"/>
</dbReference>
<name>A0A6U8UAN3_9DINO</name>
<dbReference type="SUPFAM" id="SSF51735">
    <property type="entry name" value="NAD(P)-binding Rossmann-fold domains"/>
    <property type="match status" value="1"/>
</dbReference>
<dbReference type="GO" id="GO:0050664">
    <property type="term" value="F:oxidoreductase activity, acting on NAD(P)H, oxygen as acceptor"/>
    <property type="evidence" value="ECO:0007669"/>
    <property type="project" value="TreeGrafter"/>
</dbReference>
<dbReference type="PANTHER" id="PTHR43008:SF7">
    <property type="entry name" value="SHORT CHAIN DEHYDROGENASE_REDUCTASE (AFU_ORTHOLOGUE AFUA_2G00830)"/>
    <property type="match status" value="1"/>
</dbReference>
<dbReference type="EMBL" id="HBGW01005664">
    <property type="protein sequence ID" value="CAD9497813.1"/>
    <property type="molecule type" value="Transcribed_RNA"/>
</dbReference>
<dbReference type="Gene3D" id="3.40.50.720">
    <property type="entry name" value="NAD(P)-binding Rossmann-like Domain"/>
    <property type="match status" value="1"/>
</dbReference>
<dbReference type="InterPro" id="IPR036291">
    <property type="entry name" value="NAD(P)-bd_dom_sf"/>
</dbReference>
<sequence>MSVQQGPWDPKTSLRDSVAVITGACNHGIGWGLAVHCAVRNGMHVALVDLRADAIDAAVGELAQICPEAKVVGIACDVSQTDEMRRCVAAVQLNFPKQRVGAVFANAGVFFQGVLEKQPIEEWSMTSQVNVIGVVNTIQAFLPALQASSEPSILATTSSIAGLMIGDGATAAYGASKHAVVALTEALSFELARKHPQIRVHVLLPCQVRSSLYRTSASSRVDLIRAAGGSEEALRKAKQVEGVVNDAFQKASIESESLTFFISPENHAAEVFTAISRAEFYVLGENVRPYADHDFPFGAFERLQERHDGIMRLQLDNRDALEPNTQHGPVGQPRSRVLKGPMYREMRRLGNEKLKAKL</sequence>
<dbReference type="GO" id="GO:0016616">
    <property type="term" value="F:oxidoreductase activity, acting on the CH-OH group of donors, NAD or NADP as acceptor"/>
    <property type="evidence" value="ECO:0007669"/>
    <property type="project" value="UniProtKB-ARBA"/>
</dbReference>
<protein>
    <submittedName>
        <fullName evidence="3">Uncharacterized protein</fullName>
    </submittedName>
</protein>
<dbReference type="InterPro" id="IPR002347">
    <property type="entry name" value="SDR_fam"/>
</dbReference>
<proteinExistence type="inferred from homology"/>
<dbReference type="InterPro" id="IPR020904">
    <property type="entry name" value="Sc_DH/Rdtase_CS"/>
</dbReference>
<organism evidence="3">
    <name type="scientific">Zooxanthella nutricula</name>
    <dbReference type="NCBI Taxonomy" id="1333877"/>
    <lineage>
        <taxon>Eukaryota</taxon>
        <taxon>Sar</taxon>
        <taxon>Alveolata</taxon>
        <taxon>Dinophyceae</taxon>
        <taxon>Peridiniales</taxon>
        <taxon>Peridiniales incertae sedis</taxon>
        <taxon>Zooxanthella</taxon>
    </lineage>
</organism>
<comment type="similarity">
    <text evidence="1">Belongs to the short-chain dehydrogenases/reductases (SDR) family.</text>
</comment>
<evidence type="ECO:0000313" key="3">
    <source>
        <dbReference type="EMBL" id="CAD9497813.1"/>
    </source>
</evidence>